<accession>A0A2N3ICI1</accession>
<feature type="binding site" evidence="17">
    <location>
        <position position="441"/>
    </location>
    <ligand>
        <name>AMP</name>
        <dbReference type="ChEBI" id="CHEBI:456215"/>
    </ligand>
</feature>
<comment type="function">
    <text evidence="17">Catalyzes the dehydration of the S-form of NAD(P)HX at the expense of ADP, which is converted to AMP. Together with NAD(P)HX epimerase, which catalyzes the epimerization of the S- and R-forms, the enzyme allows the repair of both epimers of NAD(P)HX, a damaged form of NAD(P)H that is a result of enzymatic or heat-dependent hydration.</text>
</comment>
<protein>
    <recommendedName>
        <fullName evidence="19">Bifunctional NAD(P)H-hydrate repair enzyme</fullName>
    </recommendedName>
    <alternativeName>
        <fullName evidence="19">Nicotinamide nucleotide repair protein</fullName>
    </alternativeName>
    <domain>
        <recommendedName>
            <fullName evidence="19">ADP-dependent (S)-NAD(P)H-hydrate dehydratase</fullName>
            <ecNumber evidence="19">4.2.1.136</ecNumber>
        </recommendedName>
        <alternativeName>
            <fullName evidence="19">ADP-dependent NAD(P)HX dehydratase</fullName>
        </alternativeName>
    </domain>
    <domain>
        <recommendedName>
            <fullName evidence="19">NAD(P)H-hydrate epimerase</fullName>
            <ecNumber evidence="19">5.1.99.6</ecNumber>
        </recommendedName>
    </domain>
</protein>
<dbReference type="SUPFAM" id="SSF53613">
    <property type="entry name" value="Ribokinase-like"/>
    <property type="match status" value="1"/>
</dbReference>
<comment type="function">
    <text evidence="18">Catalyzes the epimerization of the S- and R-forms of NAD(P)HX, a damaged form of NAD(P)H that is a result of enzymatic or heat-dependent hydration. This is a prerequisite for the S-specific NAD(P)H-hydrate dehydratase to allow the repair of both epimers of NAD(P)HX.</text>
</comment>
<dbReference type="Proteomes" id="UP000233387">
    <property type="component" value="Unassembled WGS sequence"/>
</dbReference>
<dbReference type="GO" id="GO:0052855">
    <property type="term" value="F:ADP-dependent NAD(P)H-hydrate dehydratase activity"/>
    <property type="evidence" value="ECO:0007669"/>
    <property type="project" value="UniProtKB-UniRule"/>
</dbReference>
<dbReference type="Gene3D" id="3.40.1190.20">
    <property type="match status" value="1"/>
</dbReference>
<evidence type="ECO:0000256" key="4">
    <source>
        <dbReference type="ARBA" id="ARBA00009524"/>
    </source>
</evidence>
<dbReference type="EMBL" id="NKXO01000028">
    <property type="protein sequence ID" value="PKQ68007.1"/>
    <property type="molecule type" value="Genomic_DNA"/>
</dbReference>
<evidence type="ECO:0000256" key="6">
    <source>
        <dbReference type="ARBA" id="ARBA00022741"/>
    </source>
</evidence>
<keyword evidence="13" id="KW-0511">Multifunctional enzyme</keyword>
<keyword evidence="12 17" id="KW-0456">Lyase</keyword>
<keyword evidence="11 18" id="KW-0413">Isomerase</keyword>
<evidence type="ECO:0000256" key="13">
    <source>
        <dbReference type="ARBA" id="ARBA00023268"/>
    </source>
</evidence>
<feature type="binding site" evidence="17">
    <location>
        <position position="326"/>
    </location>
    <ligand>
        <name>(6S)-NADPHX</name>
        <dbReference type="ChEBI" id="CHEBI:64076"/>
    </ligand>
</feature>
<feature type="domain" description="YjeF C-terminal" evidence="20">
    <location>
        <begin position="227"/>
        <end position="501"/>
    </location>
</feature>
<evidence type="ECO:0000259" key="21">
    <source>
        <dbReference type="PROSITE" id="PS51385"/>
    </source>
</evidence>
<feature type="binding site" evidence="18">
    <location>
        <begin position="127"/>
        <end position="133"/>
    </location>
    <ligand>
        <name>(6S)-NADPHX</name>
        <dbReference type="ChEBI" id="CHEBI:64076"/>
    </ligand>
</feature>
<dbReference type="InterPro" id="IPR036652">
    <property type="entry name" value="YjeF_N_dom_sf"/>
</dbReference>
<evidence type="ECO:0000256" key="9">
    <source>
        <dbReference type="ARBA" id="ARBA00022958"/>
    </source>
</evidence>
<dbReference type="InterPro" id="IPR030677">
    <property type="entry name" value="Nnr"/>
</dbReference>
<evidence type="ECO:0000256" key="2">
    <source>
        <dbReference type="ARBA" id="ARBA00000909"/>
    </source>
</evidence>
<comment type="similarity">
    <text evidence="17">Belongs to the NnrD/CARKD family.</text>
</comment>
<dbReference type="AlphaFoldDB" id="A0A2N3ICI1"/>
<dbReference type="Pfam" id="PF03853">
    <property type="entry name" value="YjeF_N"/>
    <property type="match status" value="1"/>
</dbReference>
<keyword evidence="8 17" id="KW-0521">NADP</keyword>
<evidence type="ECO:0000256" key="19">
    <source>
        <dbReference type="PIRNR" id="PIRNR017184"/>
    </source>
</evidence>
<dbReference type="PROSITE" id="PS01050">
    <property type="entry name" value="YJEF_C_2"/>
    <property type="match status" value="1"/>
</dbReference>
<evidence type="ECO:0000256" key="11">
    <source>
        <dbReference type="ARBA" id="ARBA00023235"/>
    </source>
</evidence>
<feature type="binding site" evidence="17">
    <location>
        <begin position="412"/>
        <end position="416"/>
    </location>
    <ligand>
        <name>AMP</name>
        <dbReference type="ChEBI" id="CHEBI:456215"/>
    </ligand>
</feature>
<evidence type="ECO:0000256" key="15">
    <source>
        <dbReference type="ARBA" id="ARBA00048238"/>
    </source>
</evidence>
<dbReference type="InterPro" id="IPR000631">
    <property type="entry name" value="CARKD"/>
</dbReference>
<evidence type="ECO:0000256" key="14">
    <source>
        <dbReference type="ARBA" id="ARBA00025153"/>
    </source>
</evidence>
<feature type="binding site" evidence="18">
    <location>
        <position position="159"/>
    </location>
    <ligand>
        <name>K(+)</name>
        <dbReference type="ChEBI" id="CHEBI:29103"/>
    </ligand>
</feature>
<dbReference type="HAMAP" id="MF_01965">
    <property type="entry name" value="NADHX_dehydratase"/>
    <property type="match status" value="1"/>
</dbReference>
<evidence type="ECO:0000256" key="1">
    <source>
        <dbReference type="ARBA" id="ARBA00000013"/>
    </source>
</evidence>
<evidence type="ECO:0000256" key="8">
    <source>
        <dbReference type="ARBA" id="ARBA00022857"/>
    </source>
</evidence>
<dbReference type="GO" id="GO:0046872">
    <property type="term" value="F:metal ion binding"/>
    <property type="evidence" value="ECO:0007669"/>
    <property type="project" value="UniProtKB-UniRule"/>
</dbReference>
<feature type="binding site" evidence="18">
    <location>
        <position position="123"/>
    </location>
    <ligand>
        <name>K(+)</name>
        <dbReference type="ChEBI" id="CHEBI:29103"/>
    </ligand>
</feature>
<dbReference type="OrthoDB" id="9806925at2"/>
<comment type="catalytic activity">
    <reaction evidence="1 18 19">
        <text>(6R)-NADHX = (6S)-NADHX</text>
        <dbReference type="Rhea" id="RHEA:32215"/>
        <dbReference type="ChEBI" id="CHEBI:64074"/>
        <dbReference type="ChEBI" id="CHEBI:64075"/>
        <dbReference type="EC" id="5.1.99.6"/>
    </reaction>
</comment>
<evidence type="ECO:0000259" key="20">
    <source>
        <dbReference type="PROSITE" id="PS51383"/>
    </source>
</evidence>
<dbReference type="PIRSF" id="PIRSF017184">
    <property type="entry name" value="Nnr"/>
    <property type="match status" value="1"/>
</dbReference>
<comment type="cofactor">
    <cofactor evidence="18 19">
        <name>K(+)</name>
        <dbReference type="ChEBI" id="CHEBI:29103"/>
    </cofactor>
    <text evidence="18 19">Binds 1 potassium ion per subunit.</text>
</comment>
<gene>
    <name evidence="17" type="primary">nnrD</name>
    <name evidence="18" type="synonym">nnrE</name>
    <name evidence="22" type="ORF">Rain11_1818</name>
</gene>
<sequence length="504" mass="54847">MKILSASQIRELDKLTISHKPISSIDLMETAACECVKWILQNLSTQNFTILAGRGNNGGDGLAIARLLHNQGKEVEVFWIENSPQISIDCQINHERLPKEIPITLLNAQNCNLHIPAESVCIDAIFGVGLSRPLEGWLADLLKKINNLPNLKIAIDIPSGMYADQPQPAESTIFRANYTLTFHQAKLNMLLPQTGNFAGKIAVLDIGLLKEYEREMPCNYFLLSENLVKSWYQERLPRPIFAHKGTFGHSLLVAGSLGKGGASILAAKACLLAGTGLLTLLVPPCNYSPLQTAVPEAMLLLSSAQNYIRNDNHDFSSFKAVGVGCGIGLHEETQVFLKNLLQKAQAPLVLDADALNILAQNPDWLSLLPVNSILTPHPKEFERLAGSWQNDHEALEKQTAFAQKYHCFVLFKGAYSRIATPQGKIFFNPTGNPAMATGGMGDVLAGIITALLAQGYSPEKALCIGVYAHGLAGDLAQQKRNAIAITPTMLLEELPIAFAKLSVS</sequence>
<dbReference type="InterPro" id="IPR017953">
    <property type="entry name" value="Carbohydrate_kinase_pred_CS"/>
</dbReference>
<feature type="binding site" evidence="18">
    <location>
        <position position="57"/>
    </location>
    <ligand>
        <name>K(+)</name>
        <dbReference type="ChEBI" id="CHEBI:29103"/>
    </ligand>
</feature>
<evidence type="ECO:0000256" key="3">
    <source>
        <dbReference type="ARBA" id="ARBA00006001"/>
    </source>
</evidence>
<dbReference type="GO" id="GO:0110051">
    <property type="term" value="P:metabolite repair"/>
    <property type="evidence" value="ECO:0007669"/>
    <property type="project" value="TreeGrafter"/>
</dbReference>
<dbReference type="GO" id="GO:0005524">
    <property type="term" value="F:ATP binding"/>
    <property type="evidence" value="ECO:0007669"/>
    <property type="project" value="UniProtKB-UniRule"/>
</dbReference>
<feature type="domain" description="YjeF N-terminal" evidence="21">
    <location>
        <begin position="9"/>
        <end position="214"/>
    </location>
</feature>
<dbReference type="GO" id="GO:0052856">
    <property type="term" value="F:NAD(P)HX epimerase activity"/>
    <property type="evidence" value="ECO:0007669"/>
    <property type="project" value="UniProtKB-UniRule"/>
</dbReference>
<dbReference type="Pfam" id="PF01256">
    <property type="entry name" value="Carb_kinase"/>
    <property type="match status" value="1"/>
</dbReference>
<proteinExistence type="inferred from homology"/>
<keyword evidence="6 17" id="KW-0547">Nucleotide-binding</keyword>
<comment type="caution">
    <text evidence="22">The sequence shown here is derived from an EMBL/GenBank/DDBJ whole genome shotgun (WGS) entry which is preliminary data.</text>
</comment>
<comment type="similarity">
    <text evidence="18">Belongs to the NnrE/AIBP family.</text>
</comment>
<name>A0A2N3ICI1_9BACT</name>
<keyword evidence="23" id="KW-1185">Reference proteome</keyword>
<dbReference type="SUPFAM" id="SSF64153">
    <property type="entry name" value="YjeF N-terminal domain-like"/>
    <property type="match status" value="1"/>
</dbReference>
<dbReference type="InterPro" id="IPR029056">
    <property type="entry name" value="Ribokinase-like"/>
</dbReference>
<feature type="binding site" evidence="18">
    <location>
        <position position="156"/>
    </location>
    <ligand>
        <name>(6S)-NADPHX</name>
        <dbReference type="ChEBI" id="CHEBI:64076"/>
    </ligand>
</feature>
<reference evidence="22 23" key="1">
    <citation type="submission" date="2017-06" db="EMBL/GenBank/DDBJ databases">
        <title>Raineya orbicola gen. nov., sp. nov. a slightly thermophilic bacterium of the phylum Bacteroidetes and the description of Raineyaceae fam. nov.</title>
        <authorList>
            <person name="Albuquerque L."/>
            <person name="Polonia A.R.M."/>
            <person name="Barroso C."/>
            <person name="Froufe H.J.C."/>
            <person name="Lage O."/>
            <person name="Lobo-Da-Cunha A."/>
            <person name="Egas C."/>
            <person name="Da Costa M.S."/>
        </authorList>
    </citation>
    <scope>NUCLEOTIDE SEQUENCE [LARGE SCALE GENOMIC DNA]</scope>
    <source>
        <strain evidence="22 23">SPSPC-11</strain>
    </source>
</reference>
<comment type="cofactor">
    <cofactor evidence="17">
        <name>Mg(2+)</name>
        <dbReference type="ChEBI" id="CHEBI:18420"/>
    </cofactor>
</comment>
<dbReference type="EC" id="4.2.1.136" evidence="19"/>
<dbReference type="NCBIfam" id="TIGR00197">
    <property type="entry name" value="yjeF_nterm"/>
    <property type="match status" value="1"/>
</dbReference>
<evidence type="ECO:0000313" key="22">
    <source>
        <dbReference type="EMBL" id="PKQ68007.1"/>
    </source>
</evidence>
<organism evidence="22 23">
    <name type="scientific">Raineya orbicola</name>
    <dbReference type="NCBI Taxonomy" id="2016530"/>
    <lineage>
        <taxon>Bacteria</taxon>
        <taxon>Pseudomonadati</taxon>
        <taxon>Bacteroidota</taxon>
        <taxon>Cytophagia</taxon>
        <taxon>Cytophagales</taxon>
        <taxon>Raineyaceae</taxon>
        <taxon>Raineya</taxon>
    </lineage>
</organism>
<comment type="catalytic activity">
    <reaction evidence="16 17 19">
        <text>(6S)-NADPHX + ADP = AMP + phosphate + NADPH + H(+)</text>
        <dbReference type="Rhea" id="RHEA:32235"/>
        <dbReference type="ChEBI" id="CHEBI:15378"/>
        <dbReference type="ChEBI" id="CHEBI:43474"/>
        <dbReference type="ChEBI" id="CHEBI:57783"/>
        <dbReference type="ChEBI" id="CHEBI:64076"/>
        <dbReference type="ChEBI" id="CHEBI:456215"/>
        <dbReference type="ChEBI" id="CHEBI:456216"/>
        <dbReference type="EC" id="4.2.1.136"/>
    </reaction>
</comment>
<evidence type="ECO:0000256" key="5">
    <source>
        <dbReference type="ARBA" id="ARBA00022723"/>
    </source>
</evidence>
<evidence type="ECO:0000256" key="17">
    <source>
        <dbReference type="HAMAP-Rule" id="MF_01965"/>
    </source>
</evidence>
<evidence type="ECO:0000256" key="12">
    <source>
        <dbReference type="ARBA" id="ARBA00023239"/>
    </source>
</evidence>
<dbReference type="EC" id="5.1.99.6" evidence="19"/>
<dbReference type="GO" id="GO:0046496">
    <property type="term" value="P:nicotinamide nucleotide metabolic process"/>
    <property type="evidence" value="ECO:0007669"/>
    <property type="project" value="UniProtKB-UniRule"/>
</dbReference>
<dbReference type="PROSITE" id="PS51383">
    <property type="entry name" value="YJEF_C_3"/>
    <property type="match status" value="1"/>
</dbReference>
<comment type="catalytic activity">
    <reaction evidence="15 17 19">
        <text>(6S)-NADHX + ADP = AMP + phosphate + NADH + H(+)</text>
        <dbReference type="Rhea" id="RHEA:32223"/>
        <dbReference type="ChEBI" id="CHEBI:15378"/>
        <dbReference type="ChEBI" id="CHEBI:43474"/>
        <dbReference type="ChEBI" id="CHEBI:57945"/>
        <dbReference type="ChEBI" id="CHEBI:64074"/>
        <dbReference type="ChEBI" id="CHEBI:456215"/>
        <dbReference type="ChEBI" id="CHEBI:456216"/>
        <dbReference type="EC" id="4.2.1.136"/>
    </reaction>
</comment>
<comment type="similarity">
    <text evidence="4 19">In the C-terminal section; belongs to the NnrD/CARKD family.</text>
</comment>
<feature type="binding site" evidence="18">
    <location>
        <begin position="56"/>
        <end position="60"/>
    </location>
    <ligand>
        <name>(6S)-NADPHX</name>
        <dbReference type="ChEBI" id="CHEBI:64076"/>
    </ligand>
</feature>
<keyword evidence="10 17" id="KW-0520">NAD</keyword>
<evidence type="ECO:0000313" key="23">
    <source>
        <dbReference type="Proteomes" id="UP000233387"/>
    </source>
</evidence>
<dbReference type="PANTHER" id="PTHR12592">
    <property type="entry name" value="ATP-DEPENDENT (S)-NAD(P)H-HYDRATE DEHYDRATASE FAMILY MEMBER"/>
    <property type="match status" value="1"/>
</dbReference>
<evidence type="ECO:0000256" key="7">
    <source>
        <dbReference type="ARBA" id="ARBA00022840"/>
    </source>
</evidence>
<keyword evidence="9 18" id="KW-0630">Potassium</keyword>
<feature type="binding site" evidence="17">
    <location>
        <position position="377"/>
    </location>
    <ligand>
        <name>(6S)-NADPHX</name>
        <dbReference type="ChEBI" id="CHEBI:64076"/>
    </ligand>
</feature>
<comment type="subunit">
    <text evidence="17">Homotetramer.</text>
</comment>
<evidence type="ECO:0000256" key="10">
    <source>
        <dbReference type="ARBA" id="ARBA00023027"/>
    </source>
</evidence>
<evidence type="ECO:0000256" key="16">
    <source>
        <dbReference type="ARBA" id="ARBA00049209"/>
    </source>
</evidence>
<dbReference type="PANTHER" id="PTHR12592:SF0">
    <property type="entry name" value="ATP-DEPENDENT (S)-NAD(P)H-HYDRATE DEHYDRATASE"/>
    <property type="match status" value="1"/>
</dbReference>
<dbReference type="Gene3D" id="3.40.50.10260">
    <property type="entry name" value="YjeF N-terminal domain"/>
    <property type="match status" value="1"/>
</dbReference>
<dbReference type="PROSITE" id="PS51385">
    <property type="entry name" value="YJEF_N"/>
    <property type="match status" value="1"/>
</dbReference>
<dbReference type="HAMAP" id="MF_01966">
    <property type="entry name" value="NADHX_epimerase"/>
    <property type="match status" value="1"/>
</dbReference>
<comment type="caution">
    <text evidence="18">Lacks conserved residue(s) required for the propagation of feature annotation.</text>
</comment>
<comment type="similarity">
    <text evidence="3 19">In the N-terminal section; belongs to the NnrE/AIBP family.</text>
</comment>
<keyword evidence="7 17" id="KW-0067">ATP-binding</keyword>
<dbReference type="RefSeq" id="WP_101359088.1">
    <property type="nucleotide sequence ID" value="NZ_NKXO01000028.1"/>
</dbReference>
<comment type="function">
    <text evidence="14 19">Bifunctional enzyme that catalyzes the epimerization of the S- and R-forms of NAD(P)HX and the dehydration of the S-form of NAD(P)HX at the expense of ADP, which is converted to AMP. This allows the repair of both epimers of NAD(P)HX, a damaged form of NAD(P)H that is a result of enzymatic or heat-dependent hydration.</text>
</comment>
<comment type="catalytic activity">
    <reaction evidence="2 18 19">
        <text>(6R)-NADPHX = (6S)-NADPHX</text>
        <dbReference type="Rhea" id="RHEA:32227"/>
        <dbReference type="ChEBI" id="CHEBI:64076"/>
        <dbReference type="ChEBI" id="CHEBI:64077"/>
        <dbReference type="EC" id="5.1.99.6"/>
    </reaction>
</comment>
<feature type="binding site" evidence="17">
    <location>
        <position position="262"/>
    </location>
    <ligand>
        <name>(6S)-NADPHX</name>
        <dbReference type="ChEBI" id="CHEBI:64076"/>
    </ligand>
</feature>
<feature type="binding site" evidence="17">
    <location>
        <position position="442"/>
    </location>
    <ligand>
        <name>(6S)-NADPHX</name>
        <dbReference type="ChEBI" id="CHEBI:64076"/>
    </ligand>
</feature>
<keyword evidence="5 18" id="KW-0479">Metal-binding</keyword>
<dbReference type="CDD" id="cd01171">
    <property type="entry name" value="YXKO-related"/>
    <property type="match status" value="1"/>
</dbReference>
<evidence type="ECO:0000256" key="18">
    <source>
        <dbReference type="HAMAP-Rule" id="MF_01966"/>
    </source>
</evidence>
<dbReference type="InterPro" id="IPR004443">
    <property type="entry name" value="YjeF_N_dom"/>
</dbReference>
<dbReference type="NCBIfam" id="TIGR00196">
    <property type="entry name" value="yjeF_cterm"/>
    <property type="match status" value="1"/>
</dbReference>